<reference evidence="1 2" key="1">
    <citation type="submission" date="2022-06" db="EMBL/GenBank/DDBJ databases">
        <title>Runella sp. S5 genome sequencing.</title>
        <authorList>
            <person name="Park S."/>
        </authorList>
    </citation>
    <scope>NUCLEOTIDE SEQUENCE [LARGE SCALE GENOMIC DNA]</scope>
    <source>
        <strain evidence="1 2">S5</strain>
    </source>
</reference>
<name>A0ABT1FXR0_9BACT</name>
<evidence type="ECO:0000313" key="1">
    <source>
        <dbReference type="EMBL" id="MCP1386566.1"/>
    </source>
</evidence>
<dbReference type="EMBL" id="JAMZEL010000029">
    <property type="protein sequence ID" value="MCP1386566.1"/>
    <property type="molecule type" value="Genomic_DNA"/>
</dbReference>
<keyword evidence="2" id="KW-1185">Reference proteome</keyword>
<gene>
    <name evidence="1" type="ORF">NCI00_29260</name>
</gene>
<evidence type="ECO:0000313" key="2">
    <source>
        <dbReference type="Proteomes" id="UP001204772"/>
    </source>
</evidence>
<accession>A0ABT1FXR0</accession>
<comment type="caution">
    <text evidence="1">The sequence shown here is derived from an EMBL/GenBank/DDBJ whole genome shotgun (WGS) entry which is preliminary data.</text>
</comment>
<proteinExistence type="predicted"/>
<dbReference type="Proteomes" id="UP001204772">
    <property type="component" value="Unassembled WGS sequence"/>
</dbReference>
<protein>
    <submittedName>
        <fullName evidence="1">Uncharacterized protein</fullName>
    </submittedName>
</protein>
<organism evidence="1 2">
    <name type="scientific">Runella salmonicolor</name>
    <dbReference type="NCBI Taxonomy" id="2950278"/>
    <lineage>
        <taxon>Bacteria</taxon>
        <taxon>Pseudomonadati</taxon>
        <taxon>Bacteroidota</taxon>
        <taxon>Cytophagia</taxon>
        <taxon>Cytophagales</taxon>
        <taxon>Spirosomataceae</taxon>
        <taxon>Runella</taxon>
    </lineage>
</organism>
<sequence>MIYVYLKRNSNDKKTTITMPKLDRSDFKYNAKVFEKNCLWCGTLFYASRSTAKYCCGTCRGYANQAKQSEEAVPYDETEKMISALLSENAYLKGQLQRYILENEQLKRKIDYDQKDRTIQGEIED</sequence>